<feature type="transmembrane region" description="Helical" evidence="10">
    <location>
        <begin position="20"/>
        <end position="41"/>
    </location>
</feature>
<keyword evidence="7 10" id="KW-1133">Transmembrane helix</keyword>
<feature type="transmembrane region" description="Helical" evidence="10">
    <location>
        <begin position="93"/>
        <end position="115"/>
    </location>
</feature>
<feature type="transmembrane region" description="Helical" evidence="10">
    <location>
        <begin position="387"/>
        <end position="408"/>
    </location>
</feature>
<dbReference type="AlphaFoldDB" id="A0A9Y2AIA7"/>
<evidence type="ECO:0000256" key="10">
    <source>
        <dbReference type="SAM" id="Phobius"/>
    </source>
</evidence>
<feature type="transmembrane region" description="Helical" evidence="10">
    <location>
        <begin position="414"/>
        <end position="434"/>
    </location>
</feature>
<dbReference type="GO" id="GO:0042910">
    <property type="term" value="F:xenobiotic transmembrane transporter activity"/>
    <property type="evidence" value="ECO:0007669"/>
    <property type="project" value="InterPro"/>
</dbReference>
<comment type="similarity">
    <text evidence="2">Belongs to the multi antimicrobial extrusion (MATE) (TC 2.A.66.1) family. MepA subfamily.</text>
</comment>
<dbReference type="InterPro" id="IPR045070">
    <property type="entry name" value="MATE_MepA-like"/>
</dbReference>
<dbReference type="PANTHER" id="PTHR43823">
    <property type="entry name" value="SPORULATION PROTEIN YKVU"/>
    <property type="match status" value="1"/>
</dbReference>
<evidence type="ECO:0000256" key="6">
    <source>
        <dbReference type="ARBA" id="ARBA00022692"/>
    </source>
</evidence>
<keyword evidence="8 10" id="KW-0472">Membrane</keyword>
<keyword evidence="6 10" id="KW-0812">Transmembrane</keyword>
<dbReference type="Proteomes" id="UP001243623">
    <property type="component" value="Chromosome"/>
</dbReference>
<dbReference type="GO" id="GO:0046677">
    <property type="term" value="P:response to antibiotic"/>
    <property type="evidence" value="ECO:0007669"/>
    <property type="project" value="UniProtKB-KW"/>
</dbReference>
<evidence type="ECO:0000256" key="3">
    <source>
        <dbReference type="ARBA" id="ARBA00022106"/>
    </source>
</evidence>
<evidence type="ECO:0000256" key="2">
    <source>
        <dbReference type="ARBA" id="ARBA00008417"/>
    </source>
</evidence>
<feature type="transmembrane region" description="Helical" evidence="10">
    <location>
        <begin position="61"/>
        <end position="81"/>
    </location>
</feature>
<organism evidence="11 12">
    <name type="scientific">Selenobaculum gibii</name>
    <dbReference type="NCBI Taxonomy" id="3054208"/>
    <lineage>
        <taxon>Bacteria</taxon>
        <taxon>Bacillati</taxon>
        <taxon>Bacillota</taxon>
        <taxon>Negativicutes</taxon>
        <taxon>Selenomonadales</taxon>
        <taxon>Selenomonadaceae</taxon>
        <taxon>Selenobaculum</taxon>
    </lineage>
</organism>
<name>A0A9Y2AIA7_9FIRM</name>
<dbReference type="InterPro" id="IPR002528">
    <property type="entry name" value="MATE_fam"/>
</dbReference>
<feature type="transmembrane region" description="Helical" evidence="10">
    <location>
        <begin position="135"/>
        <end position="156"/>
    </location>
</feature>
<sequence>MNTNVLGQEKIWKLFIKYSVPAIIGMLVLGMDAIIDGYFVGNYIGANGLASTNIAMPFNSIILTIGIIVGIGVQSIIGRSLGQQNHTNAKNAFKTAIIMITAICILTTLGSILFAEHIAMFLGANAEIIEDTVTYIRYSSIFLPFIGLMLVLDYVLKVIGKPTYAMVTLVVSIVLNILLSYIMILQLNIGIKGAALASGFAYCFAVILAVIPFAITNKTVLSDGSFDKKIAYNIIYNGSSEGLGELGTAITTFLFNITLIRYTGELGVAAFTAISYLTFIGTNILLGLSDGIGSIVSYNYGSGQIKRIKKVLGLTAITATIIGITIFFAIFSFGSNLIYIFLNVENSEILNFAVTGAKIYAFAFLISGLNIIASGFFTAIGSPGKSAIIALNKGLIWISIGIIIYPQLFGIQGIWLAVPIAELITLSLSMILFYNQFKTNQL</sequence>
<evidence type="ECO:0000256" key="4">
    <source>
        <dbReference type="ARBA" id="ARBA00022448"/>
    </source>
</evidence>
<reference evidence="11" key="1">
    <citation type="submission" date="2023-03" db="EMBL/GenBank/DDBJ databases">
        <title>Selenobaculum gbiensis gen. nov. sp. nov., a new bacterium isolated from the gut microbiota of IBD patient.</title>
        <authorList>
            <person name="Yeo S."/>
            <person name="Park H."/>
            <person name="Huh C.S."/>
        </authorList>
    </citation>
    <scope>NUCLEOTIDE SEQUENCE</scope>
    <source>
        <strain evidence="11">ICN-92133</strain>
    </source>
</reference>
<protein>
    <recommendedName>
        <fullName evidence="3">Multidrug export protein MepA</fullName>
    </recommendedName>
</protein>
<dbReference type="GO" id="GO:0015297">
    <property type="term" value="F:antiporter activity"/>
    <property type="evidence" value="ECO:0007669"/>
    <property type="project" value="InterPro"/>
</dbReference>
<gene>
    <name evidence="11" type="ORF">P3F81_11590</name>
</gene>
<feature type="transmembrane region" description="Helical" evidence="10">
    <location>
        <begin position="268"/>
        <end position="290"/>
    </location>
</feature>
<evidence type="ECO:0000256" key="8">
    <source>
        <dbReference type="ARBA" id="ARBA00023136"/>
    </source>
</evidence>
<dbReference type="GO" id="GO:0005886">
    <property type="term" value="C:plasma membrane"/>
    <property type="evidence" value="ECO:0007669"/>
    <property type="project" value="UniProtKB-SubCell"/>
</dbReference>
<keyword evidence="12" id="KW-1185">Reference proteome</keyword>
<evidence type="ECO:0000313" key="12">
    <source>
        <dbReference type="Proteomes" id="UP001243623"/>
    </source>
</evidence>
<accession>A0A9Y2AIA7</accession>
<dbReference type="KEGG" id="sgbi:P3F81_11590"/>
<feature type="transmembrane region" description="Helical" evidence="10">
    <location>
        <begin position="163"/>
        <end position="187"/>
    </location>
</feature>
<dbReference type="Pfam" id="PF01554">
    <property type="entry name" value="MatE"/>
    <property type="match status" value="2"/>
</dbReference>
<comment type="subcellular location">
    <subcellularLocation>
        <location evidence="1">Cell membrane</location>
        <topology evidence="1">Multi-pass membrane protein</topology>
    </subcellularLocation>
</comment>
<evidence type="ECO:0000256" key="1">
    <source>
        <dbReference type="ARBA" id="ARBA00004651"/>
    </source>
</evidence>
<keyword evidence="9" id="KW-0046">Antibiotic resistance</keyword>
<dbReference type="PANTHER" id="PTHR43823:SF3">
    <property type="entry name" value="MULTIDRUG EXPORT PROTEIN MEPA"/>
    <property type="match status" value="1"/>
</dbReference>
<evidence type="ECO:0000313" key="11">
    <source>
        <dbReference type="EMBL" id="WIW70511.1"/>
    </source>
</evidence>
<feature type="transmembrane region" description="Helical" evidence="10">
    <location>
        <begin position="311"/>
        <end position="339"/>
    </location>
</feature>
<dbReference type="PIRSF" id="PIRSF006603">
    <property type="entry name" value="DinF"/>
    <property type="match status" value="1"/>
</dbReference>
<keyword evidence="4" id="KW-0813">Transport</keyword>
<dbReference type="InterPro" id="IPR048279">
    <property type="entry name" value="MdtK-like"/>
</dbReference>
<evidence type="ECO:0000256" key="7">
    <source>
        <dbReference type="ARBA" id="ARBA00022989"/>
    </source>
</evidence>
<dbReference type="CDD" id="cd13143">
    <property type="entry name" value="MATE_MepA_like"/>
    <property type="match status" value="1"/>
</dbReference>
<feature type="transmembrane region" description="Helical" evidence="10">
    <location>
        <begin position="199"/>
        <end position="221"/>
    </location>
</feature>
<proteinExistence type="inferred from homology"/>
<keyword evidence="5" id="KW-1003">Cell membrane</keyword>
<evidence type="ECO:0000256" key="9">
    <source>
        <dbReference type="ARBA" id="ARBA00023251"/>
    </source>
</evidence>
<feature type="transmembrane region" description="Helical" evidence="10">
    <location>
        <begin position="359"/>
        <end position="380"/>
    </location>
</feature>
<dbReference type="RefSeq" id="WP_147669624.1">
    <property type="nucleotide sequence ID" value="NZ_CP120678.1"/>
</dbReference>
<dbReference type="EMBL" id="CP120678">
    <property type="protein sequence ID" value="WIW70511.1"/>
    <property type="molecule type" value="Genomic_DNA"/>
</dbReference>
<evidence type="ECO:0000256" key="5">
    <source>
        <dbReference type="ARBA" id="ARBA00022475"/>
    </source>
</evidence>
<dbReference type="InterPro" id="IPR051327">
    <property type="entry name" value="MATE_MepA_subfamily"/>
</dbReference>